<feature type="compositionally biased region" description="Polar residues" evidence="1">
    <location>
        <begin position="67"/>
        <end position="79"/>
    </location>
</feature>
<dbReference type="AlphaFoldDB" id="A0A165PZZ9"/>
<dbReference type="Proteomes" id="UP000076761">
    <property type="component" value="Unassembled WGS sequence"/>
</dbReference>
<accession>A0A165PZZ9</accession>
<protein>
    <submittedName>
        <fullName evidence="2">Uncharacterized protein</fullName>
    </submittedName>
</protein>
<reference evidence="2 3" key="1">
    <citation type="journal article" date="2016" name="Mol. Biol. Evol.">
        <title>Comparative Genomics of Early-Diverging Mushroom-Forming Fungi Provides Insights into the Origins of Lignocellulose Decay Capabilities.</title>
        <authorList>
            <person name="Nagy L.G."/>
            <person name="Riley R."/>
            <person name="Tritt A."/>
            <person name="Adam C."/>
            <person name="Daum C."/>
            <person name="Floudas D."/>
            <person name="Sun H."/>
            <person name="Yadav J.S."/>
            <person name="Pangilinan J."/>
            <person name="Larsson K.H."/>
            <person name="Matsuura K."/>
            <person name="Barry K."/>
            <person name="Labutti K."/>
            <person name="Kuo R."/>
            <person name="Ohm R.A."/>
            <person name="Bhattacharya S.S."/>
            <person name="Shirouzu T."/>
            <person name="Yoshinaga Y."/>
            <person name="Martin F.M."/>
            <person name="Grigoriev I.V."/>
            <person name="Hibbett D.S."/>
        </authorList>
    </citation>
    <scope>NUCLEOTIDE SEQUENCE [LARGE SCALE GENOMIC DNA]</scope>
    <source>
        <strain evidence="2 3">HHB14362 ss-1</strain>
    </source>
</reference>
<name>A0A165PZZ9_9AGAM</name>
<feature type="region of interest" description="Disordered" evidence="1">
    <location>
        <begin position="250"/>
        <end position="275"/>
    </location>
</feature>
<feature type="region of interest" description="Disordered" evidence="1">
    <location>
        <begin position="137"/>
        <end position="156"/>
    </location>
</feature>
<feature type="region of interest" description="Disordered" evidence="1">
    <location>
        <begin position="1"/>
        <end position="123"/>
    </location>
</feature>
<evidence type="ECO:0000256" key="1">
    <source>
        <dbReference type="SAM" id="MobiDB-lite"/>
    </source>
</evidence>
<feature type="compositionally biased region" description="Low complexity" evidence="1">
    <location>
        <begin position="254"/>
        <end position="267"/>
    </location>
</feature>
<evidence type="ECO:0000313" key="2">
    <source>
        <dbReference type="EMBL" id="KZT21722.1"/>
    </source>
</evidence>
<dbReference type="EMBL" id="KV425604">
    <property type="protein sequence ID" value="KZT21722.1"/>
    <property type="molecule type" value="Genomic_DNA"/>
</dbReference>
<dbReference type="InParanoid" id="A0A165PZZ9"/>
<proteinExistence type="predicted"/>
<organism evidence="2 3">
    <name type="scientific">Neolentinus lepideus HHB14362 ss-1</name>
    <dbReference type="NCBI Taxonomy" id="1314782"/>
    <lineage>
        <taxon>Eukaryota</taxon>
        <taxon>Fungi</taxon>
        <taxon>Dikarya</taxon>
        <taxon>Basidiomycota</taxon>
        <taxon>Agaricomycotina</taxon>
        <taxon>Agaricomycetes</taxon>
        <taxon>Gloeophyllales</taxon>
        <taxon>Gloeophyllaceae</taxon>
        <taxon>Neolentinus</taxon>
    </lineage>
</organism>
<keyword evidence="3" id="KW-1185">Reference proteome</keyword>
<feature type="compositionally biased region" description="Low complexity" evidence="1">
    <location>
        <begin position="106"/>
        <end position="119"/>
    </location>
</feature>
<evidence type="ECO:0000313" key="3">
    <source>
        <dbReference type="Proteomes" id="UP000076761"/>
    </source>
</evidence>
<sequence>MFPPSTFVHLRPAIKASTKRPQSAPGSTDAEDQYYLPARQAPILLPVADSSDAQPSSSSRRLRPVQKSLSYVASESNLRSCGGEPVHEKLSRRIRKLPPLPPTSEPEPFTSTCPSTPSSHMVLHSRSSRPLPALPITVEPAKGSDPLTPPPRSASLPRFRLAQAGATPSRRLASIHVLPPEPLSPGLVFSPASPIFNPASSASSPTSPFSPVFSPASPIVPDITPEETKNKNFLKLRRFLGESLPADMVLRPNSRASSMTSSSSDGSDQLVAAPDQRLVSPRDVASFGKRISRKWVREKGGHRWVEDDYQDVLSALRKL</sequence>
<dbReference type="OrthoDB" id="2980827at2759"/>
<feature type="compositionally biased region" description="Low complexity" evidence="1">
    <location>
        <begin position="48"/>
        <end position="59"/>
    </location>
</feature>
<gene>
    <name evidence="2" type="ORF">NEOLEDRAFT_1139135</name>
</gene>